<feature type="compositionally biased region" description="Basic and acidic residues" evidence="5">
    <location>
        <begin position="896"/>
        <end position="905"/>
    </location>
</feature>
<comment type="subcellular location">
    <subcellularLocation>
        <location evidence="1">Nucleus</location>
    </subcellularLocation>
</comment>
<feature type="compositionally biased region" description="Basic and acidic residues" evidence="5">
    <location>
        <begin position="1205"/>
        <end position="1229"/>
    </location>
</feature>
<keyword evidence="8" id="KW-1185">Reference proteome</keyword>
<dbReference type="GO" id="GO:0006397">
    <property type="term" value="P:mRNA processing"/>
    <property type="evidence" value="ECO:0007669"/>
    <property type="project" value="UniProtKB-KW"/>
</dbReference>
<feature type="compositionally biased region" description="Low complexity" evidence="5">
    <location>
        <begin position="46"/>
        <end position="55"/>
    </location>
</feature>
<feature type="compositionally biased region" description="Basic and acidic residues" evidence="5">
    <location>
        <begin position="1100"/>
        <end position="1115"/>
    </location>
</feature>
<feature type="compositionally biased region" description="Basic and acidic residues" evidence="5">
    <location>
        <begin position="1143"/>
        <end position="1161"/>
    </location>
</feature>
<feature type="compositionally biased region" description="Acidic residues" evidence="5">
    <location>
        <begin position="226"/>
        <end position="236"/>
    </location>
</feature>
<feature type="region of interest" description="Disordered" evidence="5">
    <location>
        <begin position="1"/>
        <end position="20"/>
    </location>
</feature>
<feature type="domain" description="Pre-mRNA polyadenylation factor Fip1" evidence="6">
    <location>
        <begin position="427"/>
        <end position="469"/>
    </location>
</feature>
<proteinExistence type="inferred from homology"/>
<dbReference type="InterPro" id="IPR007854">
    <property type="entry name" value="Fip1_dom"/>
</dbReference>
<feature type="region of interest" description="Disordered" evidence="5">
    <location>
        <begin position="605"/>
        <end position="731"/>
    </location>
</feature>
<name>A0AAQ3L2C8_9LILI</name>
<feature type="compositionally biased region" description="Polar residues" evidence="5">
    <location>
        <begin position="690"/>
        <end position="709"/>
    </location>
</feature>
<feature type="compositionally biased region" description="Acidic residues" evidence="5">
    <location>
        <begin position="259"/>
        <end position="270"/>
    </location>
</feature>
<evidence type="ECO:0000256" key="2">
    <source>
        <dbReference type="ARBA" id="ARBA00007459"/>
    </source>
</evidence>
<gene>
    <name evidence="7" type="ORF">Cni_G26485</name>
</gene>
<feature type="compositionally biased region" description="Basic and acidic residues" evidence="5">
    <location>
        <begin position="851"/>
        <end position="864"/>
    </location>
</feature>
<feature type="compositionally biased region" description="Basic and acidic residues" evidence="5">
    <location>
        <begin position="871"/>
        <end position="885"/>
    </location>
</feature>
<evidence type="ECO:0000313" key="7">
    <source>
        <dbReference type="EMBL" id="WOL17692.1"/>
    </source>
</evidence>
<feature type="compositionally biased region" description="Basic and acidic residues" evidence="5">
    <location>
        <begin position="628"/>
        <end position="646"/>
    </location>
</feature>
<feature type="compositionally biased region" description="Basic and acidic residues" evidence="5">
    <location>
        <begin position="1238"/>
        <end position="1252"/>
    </location>
</feature>
<dbReference type="Pfam" id="PF05182">
    <property type="entry name" value="Fip1"/>
    <property type="match status" value="1"/>
</dbReference>
<accession>A0AAQ3L2C8</accession>
<feature type="compositionally biased region" description="Basic and acidic residues" evidence="5">
    <location>
        <begin position="1331"/>
        <end position="1350"/>
    </location>
</feature>
<evidence type="ECO:0000259" key="6">
    <source>
        <dbReference type="Pfam" id="PF05182"/>
    </source>
</evidence>
<keyword evidence="4" id="KW-0539">Nucleus</keyword>
<dbReference type="GO" id="GO:0003723">
    <property type="term" value="F:RNA binding"/>
    <property type="evidence" value="ECO:0007669"/>
    <property type="project" value="TreeGrafter"/>
</dbReference>
<feature type="region of interest" description="Disordered" evidence="5">
    <location>
        <begin position="41"/>
        <end position="179"/>
    </location>
</feature>
<dbReference type="GO" id="GO:0016607">
    <property type="term" value="C:nuclear speck"/>
    <property type="evidence" value="ECO:0007669"/>
    <property type="project" value="TreeGrafter"/>
</dbReference>
<evidence type="ECO:0000313" key="8">
    <source>
        <dbReference type="Proteomes" id="UP001327560"/>
    </source>
</evidence>
<evidence type="ECO:0000256" key="1">
    <source>
        <dbReference type="ARBA" id="ARBA00004123"/>
    </source>
</evidence>
<feature type="compositionally biased region" description="Polar residues" evidence="5">
    <location>
        <begin position="719"/>
        <end position="728"/>
    </location>
</feature>
<dbReference type="PANTHER" id="PTHR36884">
    <property type="entry name" value="FIP1[III]-LIKE PROTEIN"/>
    <property type="match status" value="1"/>
</dbReference>
<protein>
    <submittedName>
        <fullName evidence="7">FIP1[V]-like protein</fullName>
    </submittedName>
</protein>
<feature type="region of interest" description="Disordered" evidence="5">
    <location>
        <begin position="196"/>
        <end position="270"/>
    </location>
</feature>
<dbReference type="EMBL" id="CP136897">
    <property type="protein sequence ID" value="WOL17692.1"/>
    <property type="molecule type" value="Genomic_DNA"/>
</dbReference>
<organism evidence="7 8">
    <name type="scientific">Canna indica</name>
    <name type="common">Indian-shot</name>
    <dbReference type="NCBI Taxonomy" id="4628"/>
    <lineage>
        <taxon>Eukaryota</taxon>
        <taxon>Viridiplantae</taxon>
        <taxon>Streptophyta</taxon>
        <taxon>Embryophyta</taxon>
        <taxon>Tracheophyta</taxon>
        <taxon>Spermatophyta</taxon>
        <taxon>Magnoliopsida</taxon>
        <taxon>Liliopsida</taxon>
        <taxon>Zingiberales</taxon>
        <taxon>Cannaceae</taxon>
        <taxon>Canna</taxon>
    </lineage>
</organism>
<reference evidence="7 8" key="1">
    <citation type="submission" date="2023-10" db="EMBL/GenBank/DDBJ databases">
        <title>Chromosome-scale genome assembly provides insights into flower coloration mechanisms of Canna indica.</title>
        <authorList>
            <person name="Li C."/>
        </authorList>
    </citation>
    <scope>NUCLEOTIDE SEQUENCE [LARGE SCALE GENOMIC DNA]</scope>
    <source>
        <tissue evidence="7">Flower</tissue>
    </source>
</reference>
<feature type="compositionally biased region" description="Basic and acidic residues" evidence="5">
    <location>
        <begin position="1177"/>
        <end position="1198"/>
    </location>
</feature>
<feature type="compositionally biased region" description="Basic and acidic residues" evidence="5">
    <location>
        <begin position="990"/>
        <end position="1093"/>
    </location>
</feature>
<feature type="region of interest" description="Disordered" evidence="5">
    <location>
        <begin position="483"/>
        <end position="532"/>
    </location>
</feature>
<feature type="compositionally biased region" description="Polar residues" evidence="5">
    <location>
        <begin position="1162"/>
        <end position="1173"/>
    </location>
</feature>
<keyword evidence="3" id="KW-0507">mRNA processing</keyword>
<feature type="compositionally biased region" description="Basic and acidic residues" evidence="5">
    <location>
        <begin position="1276"/>
        <end position="1290"/>
    </location>
</feature>
<dbReference type="InterPro" id="IPR044976">
    <property type="entry name" value="FIPS5/FIPS3-like"/>
</dbReference>
<feature type="compositionally biased region" description="Basic and acidic residues" evidence="5">
    <location>
        <begin position="786"/>
        <end position="800"/>
    </location>
</feature>
<dbReference type="PANTHER" id="PTHR36884:SF1">
    <property type="entry name" value="FIP1[V]-LIKE PROTEIN"/>
    <property type="match status" value="1"/>
</dbReference>
<feature type="compositionally biased region" description="Basic and acidic residues" evidence="5">
    <location>
        <begin position="816"/>
        <end position="828"/>
    </location>
</feature>
<feature type="compositionally biased region" description="Basic and acidic residues" evidence="5">
    <location>
        <begin position="1123"/>
        <end position="1132"/>
    </location>
</feature>
<feature type="compositionally biased region" description="Basic and acidic residues" evidence="5">
    <location>
        <begin position="503"/>
        <end position="518"/>
    </location>
</feature>
<feature type="compositionally biased region" description="Polar residues" evidence="5">
    <location>
        <begin position="613"/>
        <end position="627"/>
    </location>
</feature>
<feature type="compositionally biased region" description="Pro residues" evidence="5">
    <location>
        <begin position="1"/>
        <end position="13"/>
    </location>
</feature>
<dbReference type="Proteomes" id="UP001327560">
    <property type="component" value="Chromosome 8"/>
</dbReference>
<feature type="compositionally biased region" description="Basic and acidic residues" evidence="5">
    <location>
        <begin position="912"/>
        <end position="975"/>
    </location>
</feature>
<sequence length="1412" mass="159035">MLPRRCPSPPPNPRTGTRFLDMDDDDEFGELYADVLQPIAAPPSPALLAGPNLPADDFGGGDEDEILSGGSGSAPAVGLPSTHHESVDPSSVCSTDDNHEDDWMLGRAPPHVEPPENWVDEEDVASSLQKEVGAPDAPQEIEPAVLEGDDEETRVSGIPDEDGEIGEVDTLGASKESGYPVFGGGIVENSVDMDEAPVIPGLSAGPVPSGAFLSVNSEEKKPSQSEDWDSDSEDDIQIVLNDSNHPPLGAEKNDRIEIRDDDDDDDDEEEEDLVIVADQNRHHLLPAMEGQDWGEETMQPTGDGERNEMVDAAKVTGSVGTAPGARIAYNSHGFQAQHHSMYKYIRPGAMPLPGVTGPGTVAPPGTARPPVYGGGRGDWRPSGGRGISSAPKGYQTGFGFPAWANSSARTFGGGLDFSLPAHKTIFDVDIESFEEKLWRHPGVDISDFFNFGLDEDKWKDYCKQLDQLRLESTMQSKIHVYESGRSEQGYDPDLPPELAAAAGHRDTTADNEHGKADAGEADFTNQGKGPAVMRAPLPIGRAIQVECGYRERLPSTETRPPRYRDSDSIIEIPLQDSFDDPKAYNYSIEHPEEIAKGSYDKAFDETEKDDENTISGYKNNHSHTSSSRNKEMNRRMPFKNDKDELLHPPSESSAEYHEDPGMVNPESPTGAFGTHHGGREGPSYKRRTNACEQSIDSIPSGSAHSSKLGDQQEILADSTEVNHSSQITPAVAEDTAAELHIEERYGEHDEKLTLVKSTEIEGEEMMSDFHVSNETGGVDNLINPDGKQKLGSRVEQHAMDDSGYEDELQTWSSGTSREKSGSSKDYPKQIENGAELIQEHSSRTGYLKKPHKEDEGYLHQKDESGLNARQETGKNEIASKRKEVPSDLFQHPLRGRSYERKKESESSISSWQRREDNLHRRAKNDTRQENNDETASRHKNRNQKDDYSRKHVEDKEWRGRNRDEVLGKRERDDFMMTRYENIDVPLIKKKRDEEYLRAKADKVDTQHGHRDREDFGRKKRDRDDNLEHKRREVDTQVRDKTEDRLSSKLKDDNWRYRDRDDRQRLKPHESAMMRREREEQRGSRSGRISEDKPLAGNGRNRNDLNNYDKDYPEKERKRHNEHSRRDRAREDNLLQSKGQGDASVREKHSITDERRSRHERLNSYSDCSPSAAGQQHMYRERQRENTRKAKDAEAHDQNSQRLGKRKNEDHHTAHRNEKVYNRGLNEQERSNISSKTLSKKDPHRTHEQHETVSMRQSEADPASGDENNSSRKGGRSKLERWTSHQERDYNVNDNTKTTMTSKPKNNEGNNVDVEQADELAKAGLNSNTGELDGKGADEGHADKMEDEHDRHLDTMAKLKRRSERFKLPMPVEKEIASNKMLESEVQLSNNEVALDLEVKPERPARKRRWTGS</sequence>
<comment type="similarity">
    <text evidence="2">Belongs to the FIP1 family.</text>
</comment>
<evidence type="ECO:0000256" key="5">
    <source>
        <dbReference type="SAM" id="MobiDB-lite"/>
    </source>
</evidence>
<evidence type="ECO:0000256" key="4">
    <source>
        <dbReference type="ARBA" id="ARBA00023242"/>
    </source>
</evidence>
<feature type="compositionally biased region" description="Polar residues" evidence="5">
    <location>
        <begin position="1291"/>
        <end position="1309"/>
    </location>
</feature>
<evidence type="ECO:0000256" key="3">
    <source>
        <dbReference type="ARBA" id="ARBA00022664"/>
    </source>
</evidence>
<feature type="region of interest" description="Disordered" evidence="5">
    <location>
        <begin position="769"/>
        <end position="1350"/>
    </location>
</feature>